<gene>
    <name evidence="2" type="ORF">Lp19_3590</name>
</gene>
<reference evidence="2 3" key="1">
    <citation type="submission" date="2016-03" db="EMBL/GenBank/DDBJ databases">
        <title>Comparative genomics of 54 Lactobacillus plantarum strains reveals genomic uncoupling from niche constraints.</title>
        <authorList>
            <person name="Martino M.E."/>
        </authorList>
    </citation>
    <scope>NUCLEOTIDE SEQUENCE [LARGE SCALE GENOMIC DNA]</scope>
    <source>
        <strain evidence="2 3">19.1</strain>
    </source>
</reference>
<feature type="transmembrane region" description="Helical" evidence="1">
    <location>
        <begin position="39"/>
        <end position="61"/>
    </location>
</feature>
<dbReference type="Proteomes" id="UP000076882">
    <property type="component" value="Unassembled WGS sequence"/>
</dbReference>
<evidence type="ECO:0000313" key="3">
    <source>
        <dbReference type="Proteomes" id="UP000076882"/>
    </source>
</evidence>
<comment type="caution">
    <text evidence="2">The sequence shown here is derived from an EMBL/GenBank/DDBJ whole genome shotgun (WGS) entry which is preliminary data.</text>
</comment>
<organism evidence="2 3">
    <name type="scientific">Lactiplantibacillus plantarum</name>
    <name type="common">Lactobacillus plantarum</name>
    <dbReference type="NCBI Taxonomy" id="1590"/>
    <lineage>
        <taxon>Bacteria</taxon>
        <taxon>Bacillati</taxon>
        <taxon>Bacillota</taxon>
        <taxon>Bacilli</taxon>
        <taxon>Lactobacillales</taxon>
        <taxon>Lactobacillaceae</taxon>
        <taxon>Lactiplantibacillus</taxon>
    </lineage>
</organism>
<feature type="transmembrane region" description="Helical" evidence="1">
    <location>
        <begin position="15"/>
        <end position="33"/>
    </location>
</feature>
<accession>A0A162GEG1</accession>
<keyword evidence="1" id="KW-1133">Transmembrane helix</keyword>
<proteinExistence type="predicted"/>
<dbReference type="AlphaFoldDB" id="A0A162GEG1"/>
<name>A0A162GEG1_LACPN</name>
<dbReference type="EMBL" id="LUXM01000041">
    <property type="protein sequence ID" value="KZU91294.1"/>
    <property type="molecule type" value="Genomic_DNA"/>
</dbReference>
<keyword evidence="1" id="KW-0472">Membrane</keyword>
<sequence length="65" mass="7848">MKFNFNFRFYKQSQFWFDFIVVLSLLVGHKMIFSSDPVIKYALLISMAVLIVSLVKQVFFYREEQ</sequence>
<evidence type="ECO:0000256" key="1">
    <source>
        <dbReference type="SAM" id="Phobius"/>
    </source>
</evidence>
<protein>
    <submittedName>
        <fullName evidence="2">Uncharacterized protein</fullName>
    </submittedName>
</protein>
<evidence type="ECO:0000313" key="2">
    <source>
        <dbReference type="EMBL" id="KZU91294.1"/>
    </source>
</evidence>
<dbReference type="PATRIC" id="fig|1590.201.peg.3531"/>
<keyword evidence="1" id="KW-0812">Transmembrane</keyword>